<organism evidence="2 3">
    <name type="scientific">Rousettus aegyptiacus</name>
    <name type="common">Egyptian fruit bat</name>
    <name type="synonym">Pteropus aegyptiacus</name>
    <dbReference type="NCBI Taxonomy" id="9407"/>
    <lineage>
        <taxon>Eukaryota</taxon>
        <taxon>Metazoa</taxon>
        <taxon>Chordata</taxon>
        <taxon>Craniata</taxon>
        <taxon>Vertebrata</taxon>
        <taxon>Euteleostomi</taxon>
        <taxon>Mammalia</taxon>
        <taxon>Eutheria</taxon>
        <taxon>Laurasiatheria</taxon>
        <taxon>Chiroptera</taxon>
        <taxon>Yinpterochiroptera</taxon>
        <taxon>Pteropodoidea</taxon>
        <taxon>Pteropodidae</taxon>
        <taxon>Rousettinae</taxon>
        <taxon>Rousettus</taxon>
    </lineage>
</organism>
<name>A0A7J8DJ42_ROUAE</name>
<accession>A0A7J8DJ42</accession>
<feature type="region of interest" description="Disordered" evidence="1">
    <location>
        <begin position="1"/>
        <end position="91"/>
    </location>
</feature>
<reference evidence="2 3" key="1">
    <citation type="journal article" date="2020" name="Nature">
        <title>Six reference-quality genomes reveal evolution of bat adaptations.</title>
        <authorList>
            <person name="Jebb D."/>
            <person name="Huang Z."/>
            <person name="Pippel M."/>
            <person name="Hughes G.M."/>
            <person name="Lavrichenko K."/>
            <person name="Devanna P."/>
            <person name="Winkler S."/>
            <person name="Jermiin L.S."/>
            <person name="Skirmuntt E.C."/>
            <person name="Katzourakis A."/>
            <person name="Burkitt-Gray L."/>
            <person name="Ray D.A."/>
            <person name="Sullivan K.A.M."/>
            <person name="Roscito J.G."/>
            <person name="Kirilenko B.M."/>
            <person name="Davalos L.M."/>
            <person name="Corthals A.P."/>
            <person name="Power M.L."/>
            <person name="Jones G."/>
            <person name="Ransome R.D."/>
            <person name="Dechmann D.K.N."/>
            <person name="Locatelli A.G."/>
            <person name="Puechmaille S.J."/>
            <person name="Fedrigo O."/>
            <person name="Jarvis E.D."/>
            <person name="Hiller M."/>
            <person name="Vernes S.C."/>
            <person name="Myers E.W."/>
            <person name="Teeling E.C."/>
        </authorList>
    </citation>
    <scope>NUCLEOTIDE SEQUENCE [LARGE SCALE GENOMIC DNA]</scope>
    <source>
        <strain evidence="2">MRouAeg1</strain>
        <tissue evidence="2">Muscle</tissue>
    </source>
</reference>
<dbReference type="Proteomes" id="UP000593571">
    <property type="component" value="Unassembled WGS sequence"/>
</dbReference>
<sequence length="153" mass="16930">MHVRTLTLTLPHSPTTRGRRGLPPPLPLEAGQMGELRSRSRGCRTVRLPRAGAEQRRRSPRTPALRRETLPPTFPGARRSGGHVSLSLNREDESPMVGHPWWVGTASKMDSDHFRKCHRAAMHVVVKIARVTGPRGTAASPALRPTSLSELKF</sequence>
<dbReference type="EMBL" id="JACASE010000012">
    <property type="protein sequence ID" value="KAF6422932.1"/>
    <property type="molecule type" value="Genomic_DNA"/>
</dbReference>
<protein>
    <submittedName>
        <fullName evidence="2">Uncharacterized protein</fullName>
    </submittedName>
</protein>
<evidence type="ECO:0000256" key="1">
    <source>
        <dbReference type="SAM" id="MobiDB-lite"/>
    </source>
</evidence>
<gene>
    <name evidence="2" type="ORF">HJG63_008718</name>
</gene>
<comment type="caution">
    <text evidence="2">The sequence shown here is derived from an EMBL/GenBank/DDBJ whole genome shotgun (WGS) entry which is preliminary data.</text>
</comment>
<evidence type="ECO:0000313" key="3">
    <source>
        <dbReference type="Proteomes" id="UP000593571"/>
    </source>
</evidence>
<dbReference type="AlphaFoldDB" id="A0A7J8DJ42"/>
<feature type="compositionally biased region" description="Low complexity" evidence="1">
    <location>
        <begin position="1"/>
        <end position="16"/>
    </location>
</feature>
<keyword evidence="3" id="KW-1185">Reference proteome</keyword>
<evidence type="ECO:0000313" key="2">
    <source>
        <dbReference type="EMBL" id="KAF6422932.1"/>
    </source>
</evidence>
<proteinExistence type="predicted"/>